<dbReference type="AlphaFoldDB" id="A0A7C5NZT2"/>
<feature type="transmembrane region" description="Helical" evidence="1">
    <location>
        <begin position="164"/>
        <end position="185"/>
    </location>
</feature>
<sequence length="445" mass="50720">MKKFLIIMLFLMLPLASASQLEFYPNENAFKEFLSDGRTYYVVSGESEYSQAWGWYVDEKLSQFKDRGSEVLVLVGNVYDNPEMKKLWNLTGLPPEASLKPSIIVLDEVVFFTGDEKSIYLIEKAFSPYYRFRSREIYVLLFTGFSLALFFAFLFSRHGTYTHFFYLLVVSLFALWISNSMPATIDEGFLRTTFQNALLGTKNSLLSFALSSYFRLYSPTEEALLVLHFFVLFFTSTLMFFTAPKPYRELGFLVFGLVFSSPAFRSSIADISTNIGVFLLVLVAALTLNAKFTEDTPKTIGQIFLLSLVVAVGSLVWPYLIIFPLFTFFVFPTKSIRNSLYVGLSIAFFILGINVFSIPDISLSFDLSPLFVLLKEGILQLILILYLLFNFRRSILNMRGGKALFFWLLVVFIPLLAYSSQCLPMVQYISAALAVRMICELPTQT</sequence>
<gene>
    <name evidence="2" type="ORF">ENL40_04980</name>
</gene>
<organism evidence="2">
    <name type="scientific">Thermococcus litoralis</name>
    <dbReference type="NCBI Taxonomy" id="2265"/>
    <lineage>
        <taxon>Archaea</taxon>
        <taxon>Methanobacteriati</taxon>
        <taxon>Methanobacteriota</taxon>
        <taxon>Thermococci</taxon>
        <taxon>Thermococcales</taxon>
        <taxon>Thermococcaceae</taxon>
        <taxon>Thermococcus</taxon>
    </lineage>
</organism>
<keyword evidence="1" id="KW-1133">Transmembrane helix</keyword>
<name>A0A7C5NZT2_THELI</name>
<proteinExistence type="predicted"/>
<dbReference type="EMBL" id="DRTU01000210">
    <property type="protein sequence ID" value="HHI00808.1"/>
    <property type="molecule type" value="Genomic_DNA"/>
</dbReference>
<keyword evidence="1" id="KW-0812">Transmembrane</keyword>
<keyword evidence="1" id="KW-0472">Membrane</keyword>
<feature type="transmembrane region" description="Helical" evidence="1">
    <location>
        <begin position="197"/>
        <end position="216"/>
    </location>
</feature>
<feature type="transmembrane region" description="Helical" evidence="1">
    <location>
        <begin position="338"/>
        <end position="358"/>
    </location>
</feature>
<feature type="transmembrane region" description="Helical" evidence="1">
    <location>
        <begin position="403"/>
        <end position="420"/>
    </location>
</feature>
<feature type="transmembrane region" description="Helical" evidence="1">
    <location>
        <begin position="304"/>
        <end position="331"/>
    </location>
</feature>
<feature type="transmembrane region" description="Helical" evidence="1">
    <location>
        <begin position="137"/>
        <end position="155"/>
    </location>
</feature>
<feature type="transmembrane region" description="Helical" evidence="1">
    <location>
        <begin position="275"/>
        <end position="292"/>
    </location>
</feature>
<feature type="transmembrane region" description="Helical" evidence="1">
    <location>
        <begin position="223"/>
        <end position="244"/>
    </location>
</feature>
<evidence type="ECO:0000313" key="2">
    <source>
        <dbReference type="EMBL" id="HHI00808.1"/>
    </source>
</evidence>
<accession>A0A7C5NZT2</accession>
<comment type="caution">
    <text evidence="2">The sequence shown here is derived from an EMBL/GenBank/DDBJ whole genome shotgun (WGS) entry which is preliminary data.</text>
</comment>
<evidence type="ECO:0000256" key="1">
    <source>
        <dbReference type="SAM" id="Phobius"/>
    </source>
</evidence>
<protein>
    <submittedName>
        <fullName evidence="2">Uncharacterized protein</fullName>
    </submittedName>
</protein>
<dbReference type="Proteomes" id="UP000886217">
    <property type="component" value="Unassembled WGS sequence"/>
</dbReference>
<feature type="transmembrane region" description="Helical" evidence="1">
    <location>
        <begin position="370"/>
        <end position="391"/>
    </location>
</feature>
<reference evidence="2" key="1">
    <citation type="journal article" date="2020" name="mSystems">
        <title>Genome- and Community-Level Interaction Insights into Carbon Utilization and Element Cycling Functions of Hydrothermarchaeota in Hydrothermal Sediment.</title>
        <authorList>
            <person name="Zhou Z."/>
            <person name="Liu Y."/>
            <person name="Xu W."/>
            <person name="Pan J."/>
            <person name="Luo Z.H."/>
            <person name="Li M."/>
        </authorList>
    </citation>
    <scope>NUCLEOTIDE SEQUENCE [LARGE SCALE GENOMIC DNA]</scope>
    <source>
        <strain evidence="2">HyVt-93</strain>
    </source>
</reference>